<dbReference type="KEGG" id="lamb:KBB96_06460"/>
<keyword evidence="10" id="KW-1185">Reference proteome</keyword>
<comment type="similarity">
    <text evidence="2">Belongs to the autoinducer-2 exporter (AI-2E) (TC 2.A.86) family.</text>
</comment>
<dbReference type="Gene3D" id="3.30.450.40">
    <property type="match status" value="1"/>
</dbReference>
<dbReference type="SMART" id="SM00065">
    <property type="entry name" value="GAF"/>
    <property type="match status" value="1"/>
</dbReference>
<feature type="transmembrane region" description="Helical" evidence="7">
    <location>
        <begin position="247"/>
        <end position="266"/>
    </location>
</feature>
<dbReference type="EMBL" id="CP073100">
    <property type="protein sequence ID" value="QUE52531.1"/>
    <property type="molecule type" value="Genomic_DNA"/>
</dbReference>
<sequence length="755" mass="83505">MSGIWAVSLSAFVIGIAWFGREIIVPLALAALLTFLLIPLVDRLQRWIGRVAAVILTMLLILGGTIAAGWSISHQAVDLANRLPDYKENLRAKLQSIQMPSGAGFKRLSDTFEDLKKDLPAGLGAKPDEKAKPATPAAETPLPVKVMDDGKGHSLELIQSLASPVLGPLGTASLVLLLVTFMLLKHEDLRSRFIRLMGQGRISSTTRALDDAGMRIRRYLLMQLVVNLIYGLALCVGLYFIGVPNALLWGALAAGLRFIPYIGPWIAASFPMLLSLAVSPSWLTPALTLGLFIAIELVTNNVLEPWLYGSSTGVSSMALIVAAVFWTWLWGPVGLVLSTPLTVCLVVMGRHIPQLSFLSVLLSEEDALTPAEDFYHRLLRRGEHDESDQIESYLKENSINDLYDAVLIPVMIAAEEDYARGMVDEEQREWVIRALRSIVEDLDHSEPTPSSEGSSQPVCRVYCLPARAERDELVGAMLANALHHEGFDARHAVGRRMAKELVTQFSEDPTDIVFISAVEPTTANHARALCEKIRSSVPDQRIVIGLWGRQGDIEETTEDLKLSGADEVFASIAEAVAFCEGFALQWADDVMEAPRPDNEDERQHSLEQLDLLSPEPMPALDRLTAKLARVFEVPVASVTLVDKHRQFFRANSGLPPSLRETPRDLSVCGHVVYQDELLVVEDLLRDRRFANNLFLKQHGIRFYAGAPIHASDGQPIGSLCLMDTRPRRFSKRERRLLSEHAEELSREIGLLPEED</sequence>
<feature type="transmembrane region" description="Helical" evidence="7">
    <location>
        <begin position="219"/>
        <end position="241"/>
    </location>
</feature>
<evidence type="ECO:0000256" key="1">
    <source>
        <dbReference type="ARBA" id="ARBA00004141"/>
    </source>
</evidence>
<feature type="region of interest" description="Disordered" evidence="6">
    <location>
        <begin position="121"/>
        <end position="143"/>
    </location>
</feature>
<dbReference type="PANTHER" id="PTHR43102">
    <property type="entry name" value="SLR1143 PROTEIN"/>
    <property type="match status" value="1"/>
</dbReference>
<dbReference type="InterPro" id="IPR029016">
    <property type="entry name" value="GAF-like_dom_sf"/>
</dbReference>
<keyword evidence="5 7" id="KW-0472">Membrane</keyword>
<feature type="transmembrane region" description="Helical" evidence="7">
    <location>
        <begin position="51"/>
        <end position="72"/>
    </location>
</feature>
<feature type="transmembrane region" description="Helical" evidence="7">
    <location>
        <begin position="165"/>
        <end position="184"/>
    </location>
</feature>
<dbReference type="SUPFAM" id="SSF55781">
    <property type="entry name" value="GAF domain-like"/>
    <property type="match status" value="1"/>
</dbReference>
<dbReference type="InterPro" id="IPR003018">
    <property type="entry name" value="GAF"/>
</dbReference>
<feature type="transmembrane region" description="Helical" evidence="7">
    <location>
        <begin position="273"/>
        <end position="295"/>
    </location>
</feature>
<dbReference type="AlphaFoldDB" id="A0A975J1X9"/>
<comment type="subcellular location">
    <subcellularLocation>
        <location evidence="1">Membrane</location>
        <topology evidence="1">Multi-pass membrane protein</topology>
    </subcellularLocation>
</comment>
<dbReference type="RefSeq" id="WP_211633701.1">
    <property type="nucleotide sequence ID" value="NZ_CP073100.1"/>
</dbReference>
<dbReference type="GO" id="GO:0016020">
    <property type="term" value="C:membrane"/>
    <property type="evidence" value="ECO:0007669"/>
    <property type="project" value="UniProtKB-SubCell"/>
</dbReference>
<keyword evidence="3 7" id="KW-0812">Transmembrane</keyword>
<evidence type="ECO:0000256" key="6">
    <source>
        <dbReference type="SAM" id="MobiDB-lite"/>
    </source>
</evidence>
<feature type="transmembrane region" description="Helical" evidence="7">
    <location>
        <begin position="12"/>
        <end position="39"/>
    </location>
</feature>
<evidence type="ECO:0000256" key="2">
    <source>
        <dbReference type="ARBA" id="ARBA00009773"/>
    </source>
</evidence>
<name>A0A975J1X9_9BACT</name>
<feature type="domain" description="GAF" evidence="8">
    <location>
        <begin position="615"/>
        <end position="755"/>
    </location>
</feature>
<keyword evidence="4 7" id="KW-1133">Transmembrane helix</keyword>
<feature type="transmembrane region" description="Helical" evidence="7">
    <location>
        <begin position="333"/>
        <end position="352"/>
    </location>
</feature>
<feature type="compositionally biased region" description="Low complexity" evidence="6">
    <location>
        <begin position="133"/>
        <end position="143"/>
    </location>
</feature>
<evidence type="ECO:0000256" key="3">
    <source>
        <dbReference type="ARBA" id="ARBA00022692"/>
    </source>
</evidence>
<accession>A0A975J1X9</accession>
<dbReference type="Proteomes" id="UP000676169">
    <property type="component" value="Chromosome"/>
</dbReference>
<evidence type="ECO:0000313" key="9">
    <source>
        <dbReference type="EMBL" id="QUE52531.1"/>
    </source>
</evidence>
<dbReference type="Pfam" id="PF01594">
    <property type="entry name" value="AI-2E_transport"/>
    <property type="match status" value="1"/>
</dbReference>
<reference evidence="9" key="1">
    <citation type="submission" date="2021-04" db="EMBL/GenBank/DDBJ databases">
        <title>Luteolibacter sp. 32A isolated from the skin of an Anderson's salamander (Ambystoma andersonii).</title>
        <authorList>
            <person name="Spergser J."/>
            <person name="Busse H.-J."/>
        </authorList>
    </citation>
    <scope>NUCLEOTIDE SEQUENCE</scope>
    <source>
        <strain evidence="9">32A</strain>
    </source>
</reference>
<protein>
    <submittedName>
        <fullName evidence="9">AI-2E family transporter</fullName>
    </submittedName>
</protein>
<dbReference type="PANTHER" id="PTHR43102:SF2">
    <property type="entry name" value="GAF DOMAIN-CONTAINING PROTEIN"/>
    <property type="match status" value="1"/>
</dbReference>
<evidence type="ECO:0000313" key="10">
    <source>
        <dbReference type="Proteomes" id="UP000676169"/>
    </source>
</evidence>
<gene>
    <name evidence="9" type="ORF">KBB96_06460</name>
</gene>
<proteinExistence type="inferred from homology"/>
<dbReference type="InterPro" id="IPR002549">
    <property type="entry name" value="AI-2E-like"/>
</dbReference>
<evidence type="ECO:0000259" key="8">
    <source>
        <dbReference type="SMART" id="SM00065"/>
    </source>
</evidence>
<dbReference type="Pfam" id="PF01590">
    <property type="entry name" value="GAF"/>
    <property type="match status" value="1"/>
</dbReference>
<evidence type="ECO:0000256" key="4">
    <source>
        <dbReference type="ARBA" id="ARBA00022989"/>
    </source>
</evidence>
<feature type="transmembrane region" description="Helical" evidence="7">
    <location>
        <begin position="307"/>
        <end position="326"/>
    </location>
</feature>
<evidence type="ECO:0000256" key="7">
    <source>
        <dbReference type="SAM" id="Phobius"/>
    </source>
</evidence>
<evidence type="ECO:0000256" key="5">
    <source>
        <dbReference type="ARBA" id="ARBA00023136"/>
    </source>
</evidence>
<organism evidence="9 10">
    <name type="scientific">Luteolibacter ambystomatis</name>
    <dbReference type="NCBI Taxonomy" id="2824561"/>
    <lineage>
        <taxon>Bacteria</taxon>
        <taxon>Pseudomonadati</taxon>
        <taxon>Verrucomicrobiota</taxon>
        <taxon>Verrucomicrobiia</taxon>
        <taxon>Verrucomicrobiales</taxon>
        <taxon>Verrucomicrobiaceae</taxon>
        <taxon>Luteolibacter</taxon>
    </lineage>
</organism>